<dbReference type="EMBL" id="JAFIQS020000011">
    <property type="protein sequence ID" value="KAH9476129.1"/>
    <property type="molecule type" value="Genomic_DNA"/>
</dbReference>
<evidence type="ECO:0000313" key="1">
    <source>
        <dbReference type="EMBL" id="KAH9476129.1"/>
    </source>
</evidence>
<proteinExistence type="predicted"/>
<evidence type="ECO:0000313" key="2">
    <source>
        <dbReference type="Proteomes" id="UP000664032"/>
    </source>
</evidence>
<gene>
    <name evidence="1" type="ORF">JR316_0011700</name>
</gene>
<name>A0ACB8GKV6_PSICU</name>
<organism evidence="1 2">
    <name type="scientific">Psilocybe cubensis</name>
    <name type="common">Psychedelic mushroom</name>
    <name type="synonym">Stropharia cubensis</name>
    <dbReference type="NCBI Taxonomy" id="181762"/>
    <lineage>
        <taxon>Eukaryota</taxon>
        <taxon>Fungi</taxon>
        <taxon>Dikarya</taxon>
        <taxon>Basidiomycota</taxon>
        <taxon>Agaricomycotina</taxon>
        <taxon>Agaricomycetes</taxon>
        <taxon>Agaricomycetidae</taxon>
        <taxon>Agaricales</taxon>
        <taxon>Agaricineae</taxon>
        <taxon>Strophariaceae</taxon>
        <taxon>Psilocybe</taxon>
    </lineage>
</organism>
<reference evidence="1" key="1">
    <citation type="submission" date="2021-10" db="EMBL/GenBank/DDBJ databases">
        <title>Psilocybe cubensis genome.</title>
        <authorList>
            <person name="Mckernan K.J."/>
            <person name="Crawford S."/>
            <person name="Trippe A."/>
            <person name="Kane L.T."/>
            <person name="Mclaughlin S."/>
        </authorList>
    </citation>
    <scope>NUCLEOTIDE SEQUENCE</scope>
    <source>
        <strain evidence="1">MGC-MH-2018</strain>
    </source>
</reference>
<protein>
    <submittedName>
        <fullName evidence="1">Uncharacterized protein</fullName>
    </submittedName>
</protein>
<dbReference type="Proteomes" id="UP000664032">
    <property type="component" value="Unassembled WGS sequence"/>
</dbReference>
<comment type="caution">
    <text evidence="1">The sequence shown here is derived from an EMBL/GenBank/DDBJ whole genome shotgun (WGS) entry which is preliminary data.</text>
</comment>
<sequence>MDRRYGGGHRGRDPLDDYGGAPGSTPIRGPHGSREHHDPYSHSPLPPSFPTSYSGQPPSSGSSSSQQSQESPTRLQLRAEVSSLKRLNEDLTAKLGAKRHRPWAALQDDSDGHAEGRCLRKAVSLFDSIETLHLAQDVHHLDPETLSMTASQITNRYIDFVFSHIRNFQSFKLLLSYVPTLRPILSPTFDWRVKSDNLAFLRNVEKKGNAARSDNVRRMKEEVATFLNQMYNPSQHFFTKSRDQRGLQNTITGRLLCPIMHDWSNEIVRAKVCAGDVDLKPRLRKTCFLGALYPRNHCLDGHSLDYLFLRSTLLVKTYCALFTGPASAEAFHPDDTVGVGAMRLANFRRSRKATKRSVAAIIGLDGRVTPRTIAYAAVILIFNLTDATQWQDEYYYINFSRLYNFVVDYFEDTRQHSEEHKKHITELLKWWNDMVFPNGPVTTEVGEDSDDEDSPFSMLRESRAVHAGEGSA</sequence>
<keyword evidence="2" id="KW-1185">Reference proteome</keyword>
<accession>A0ACB8GKV6</accession>